<evidence type="ECO:0000256" key="3">
    <source>
        <dbReference type="ARBA" id="ARBA00022676"/>
    </source>
</evidence>
<keyword evidence="3 8" id="KW-0328">Glycosyltransferase</keyword>
<organism evidence="9 10">
    <name type="scientific">Orchesella cincta</name>
    <name type="common">Springtail</name>
    <name type="synonym">Podura cincta</name>
    <dbReference type="NCBI Taxonomy" id="48709"/>
    <lineage>
        <taxon>Eukaryota</taxon>
        <taxon>Metazoa</taxon>
        <taxon>Ecdysozoa</taxon>
        <taxon>Arthropoda</taxon>
        <taxon>Hexapoda</taxon>
        <taxon>Collembola</taxon>
        <taxon>Entomobryomorpha</taxon>
        <taxon>Entomobryoidea</taxon>
        <taxon>Orchesellidae</taxon>
        <taxon>Orchesellinae</taxon>
        <taxon>Orchesella</taxon>
    </lineage>
</organism>
<dbReference type="GO" id="GO:0016757">
    <property type="term" value="F:glycosyltransferase activity"/>
    <property type="evidence" value="ECO:0007669"/>
    <property type="project" value="UniProtKB-UniRule"/>
</dbReference>
<dbReference type="PANTHER" id="PTHR21461:SF83">
    <property type="entry name" value="GLYCOSYLTRANSFERASE FAMILY 92 PROTEIN"/>
    <property type="match status" value="1"/>
</dbReference>
<dbReference type="AlphaFoldDB" id="A0A1D2MBD5"/>
<evidence type="ECO:0000313" key="9">
    <source>
        <dbReference type="EMBL" id="ODM90221.1"/>
    </source>
</evidence>
<dbReference type="OMA" id="KCESATN"/>
<evidence type="ECO:0000256" key="8">
    <source>
        <dbReference type="RuleBase" id="RU366017"/>
    </source>
</evidence>
<dbReference type="PANTHER" id="PTHR21461">
    <property type="entry name" value="GLYCOSYLTRANSFERASE FAMILY 92 PROTEIN"/>
    <property type="match status" value="1"/>
</dbReference>
<keyword evidence="7" id="KW-0472">Membrane</keyword>
<dbReference type="EMBL" id="LJIJ01002104">
    <property type="protein sequence ID" value="ODM90221.1"/>
    <property type="molecule type" value="Genomic_DNA"/>
</dbReference>
<keyword evidence="5" id="KW-0812">Transmembrane</keyword>
<protein>
    <recommendedName>
        <fullName evidence="8">Glycosyltransferase family 92 protein</fullName>
        <ecNumber evidence="8">2.4.1.-</ecNumber>
    </recommendedName>
</protein>
<proteinExistence type="inferred from homology"/>
<comment type="caution">
    <text evidence="9">The sequence shown here is derived from an EMBL/GenBank/DDBJ whole genome shotgun (WGS) entry which is preliminary data.</text>
</comment>
<name>A0A1D2MBD5_ORCCI</name>
<sequence length="538" mass="62885">MFVPCRSRQFLRTVFLCISLLTVIFILRTSLPGASKRVKYVINEVQFNWETSTSDTTTVVEQDDEEVDAEVAEDWALDEANIPDVAFMIGTKKGGPKYIKPNCAKFPNLFTVRFSNTHWQFQETANESYYLYSAYLDMRGNNGSEITETTSSVVRVLGMSDALLMDQKNATLKMCQFWYKDRREPELTPISDLRMIWNHKWGRGHYYPYLITCQLPLYFKQVPVSVSVVSKKCESATNNLNIIHRDRVELSQRTPQKNFGVCVKALDFPHGYMLSRLVEWIETLRLLGADKLFLYEFYVDSDIKKVLDYYESKGIIDVKQTTLPGELPNHPQLRHLYIRGKKGDKRLTELIPYNDCILRNMYDYKYVAVLDTDEIIMPKDNNMNWNELIKTVNKEDIGLESIKKEAITTYCSRNYYFLDGMLSKTNTDDEIAAIPLGFHMLRHVYRSNNHTGNGYAKCFHSTEHTLGVHNHYPLFCRNKCKRHYFNLERAQMNHYRSTCVPEIKNCTQYLTDTERDTNLWKHKDILMSRVQTILEIVN</sequence>
<dbReference type="EC" id="2.4.1.-" evidence="8"/>
<keyword evidence="6" id="KW-1133">Transmembrane helix</keyword>
<gene>
    <name evidence="9" type="ORF">Ocin01_16460</name>
</gene>
<evidence type="ECO:0000256" key="1">
    <source>
        <dbReference type="ARBA" id="ARBA00004167"/>
    </source>
</evidence>
<reference evidence="9 10" key="1">
    <citation type="journal article" date="2016" name="Genome Biol. Evol.">
        <title>Gene Family Evolution Reflects Adaptation to Soil Environmental Stressors in the Genome of the Collembolan Orchesella cincta.</title>
        <authorList>
            <person name="Faddeeva-Vakhrusheva A."/>
            <person name="Derks M.F."/>
            <person name="Anvar S.Y."/>
            <person name="Agamennone V."/>
            <person name="Suring W."/>
            <person name="Smit S."/>
            <person name="van Straalen N.M."/>
            <person name="Roelofs D."/>
        </authorList>
    </citation>
    <scope>NUCLEOTIDE SEQUENCE [LARGE SCALE GENOMIC DNA]</scope>
    <source>
        <tissue evidence="9">Mixed pool</tissue>
    </source>
</reference>
<dbReference type="GO" id="GO:0016020">
    <property type="term" value="C:membrane"/>
    <property type="evidence" value="ECO:0007669"/>
    <property type="project" value="UniProtKB-SubCell"/>
</dbReference>
<evidence type="ECO:0000256" key="4">
    <source>
        <dbReference type="ARBA" id="ARBA00022679"/>
    </source>
</evidence>
<keyword evidence="4 8" id="KW-0808">Transferase</keyword>
<dbReference type="STRING" id="48709.A0A1D2MBD5"/>
<dbReference type="InterPro" id="IPR008166">
    <property type="entry name" value="Glyco_transf_92"/>
</dbReference>
<comment type="similarity">
    <text evidence="2 8">Belongs to the glycosyltransferase 92 family.</text>
</comment>
<dbReference type="OrthoDB" id="7917939at2759"/>
<comment type="subcellular location">
    <subcellularLocation>
        <location evidence="1">Membrane</location>
        <topology evidence="1">Single-pass membrane protein</topology>
    </subcellularLocation>
</comment>
<dbReference type="Pfam" id="PF01697">
    <property type="entry name" value="Glyco_transf_92"/>
    <property type="match status" value="1"/>
</dbReference>
<evidence type="ECO:0000256" key="7">
    <source>
        <dbReference type="ARBA" id="ARBA00023136"/>
    </source>
</evidence>
<evidence type="ECO:0000313" key="10">
    <source>
        <dbReference type="Proteomes" id="UP000094527"/>
    </source>
</evidence>
<evidence type="ECO:0000256" key="6">
    <source>
        <dbReference type="ARBA" id="ARBA00022989"/>
    </source>
</evidence>
<dbReference type="Proteomes" id="UP000094527">
    <property type="component" value="Unassembled WGS sequence"/>
</dbReference>
<accession>A0A1D2MBD5</accession>
<dbReference type="GO" id="GO:0005737">
    <property type="term" value="C:cytoplasm"/>
    <property type="evidence" value="ECO:0007669"/>
    <property type="project" value="TreeGrafter"/>
</dbReference>
<evidence type="ECO:0000256" key="2">
    <source>
        <dbReference type="ARBA" id="ARBA00007647"/>
    </source>
</evidence>
<evidence type="ECO:0000256" key="5">
    <source>
        <dbReference type="ARBA" id="ARBA00022692"/>
    </source>
</evidence>
<keyword evidence="10" id="KW-1185">Reference proteome</keyword>